<dbReference type="OrthoDB" id="8196042at2759"/>
<comment type="similarity">
    <text evidence="1 3">Belongs to the ETS family.</text>
</comment>
<evidence type="ECO:0000259" key="4">
    <source>
        <dbReference type="PROSITE" id="PS50061"/>
    </source>
</evidence>
<dbReference type="Proteomes" id="UP000225706">
    <property type="component" value="Unassembled WGS sequence"/>
</dbReference>
<dbReference type="GO" id="GO:0043565">
    <property type="term" value="F:sequence-specific DNA binding"/>
    <property type="evidence" value="ECO:0007669"/>
    <property type="project" value="InterPro"/>
</dbReference>
<evidence type="ECO:0000256" key="3">
    <source>
        <dbReference type="RuleBase" id="RU004019"/>
    </source>
</evidence>
<evidence type="ECO:0000256" key="2">
    <source>
        <dbReference type="ARBA" id="ARBA00023125"/>
    </source>
</evidence>
<dbReference type="InterPro" id="IPR046328">
    <property type="entry name" value="ETS_fam"/>
</dbReference>
<dbReference type="GO" id="GO:0000981">
    <property type="term" value="F:DNA-binding transcription factor activity, RNA polymerase II-specific"/>
    <property type="evidence" value="ECO:0007669"/>
    <property type="project" value="TreeGrafter"/>
</dbReference>
<dbReference type="PANTHER" id="PTHR11849">
    <property type="entry name" value="ETS"/>
    <property type="match status" value="1"/>
</dbReference>
<dbReference type="AlphaFoldDB" id="A0A2B4SLN5"/>
<feature type="domain" description="ETS" evidence="4">
    <location>
        <begin position="51"/>
        <end position="132"/>
    </location>
</feature>
<protein>
    <submittedName>
        <fullName evidence="5">Protein C-ets-2</fullName>
    </submittedName>
</protein>
<evidence type="ECO:0000313" key="5">
    <source>
        <dbReference type="EMBL" id="PFX29325.1"/>
    </source>
</evidence>
<dbReference type="PROSITE" id="PS00346">
    <property type="entry name" value="ETS_DOMAIN_2"/>
    <property type="match status" value="1"/>
</dbReference>
<comment type="caution">
    <text evidence="5">The sequence shown here is derived from an EMBL/GenBank/DDBJ whole genome shotgun (WGS) entry which is preliminary data.</text>
</comment>
<dbReference type="InterPro" id="IPR036388">
    <property type="entry name" value="WH-like_DNA-bd_sf"/>
</dbReference>
<dbReference type="GO" id="GO:0030154">
    <property type="term" value="P:cell differentiation"/>
    <property type="evidence" value="ECO:0007669"/>
    <property type="project" value="TreeGrafter"/>
</dbReference>
<dbReference type="PROSITE" id="PS50061">
    <property type="entry name" value="ETS_DOMAIN_3"/>
    <property type="match status" value="1"/>
</dbReference>
<dbReference type="SMART" id="SM00413">
    <property type="entry name" value="ETS"/>
    <property type="match status" value="1"/>
</dbReference>
<proteinExistence type="inferred from homology"/>
<dbReference type="EMBL" id="LSMT01000067">
    <property type="protein sequence ID" value="PFX29325.1"/>
    <property type="molecule type" value="Genomic_DNA"/>
</dbReference>
<gene>
    <name evidence="5" type="primary">ETS-2</name>
    <name evidence="5" type="ORF">AWC38_SpisGene5906</name>
</gene>
<dbReference type="InterPro" id="IPR036390">
    <property type="entry name" value="WH_DNA-bd_sf"/>
</dbReference>
<dbReference type="Pfam" id="PF00178">
    <property type="entry name" value="Ets"/>
    <property type="match status" value="1"/>
</dbReference>
<name>A0A2B4SLN5_STYPI</name>
<evidence type="ECO:0000256" key="1">
    <source>
        <dbReference type="ARBA" id="ARBA00005562"/>
    </source>
</evidence>
<dbReference type="PRINTS" id="PR00454">
    <property type="entry name" value="ETSDOMAIN"/>
</dbReference>
<dbReference type="Gene3D" id="1.10.10.10">
    <property type="entry name" value="Winged helix-like DNA-binding domain superfamily/Winged helix DNA-binding domain"/>
    <property type="match status" value="1"/>
</dbReference>
<evidence type="ECO:0000313" key="6">
    <source>
        <dbReference type="Proteomes" id="UP000225706"/>
    </source>
</evidence>
<organism evidence="5 6">
    <name type="scientific">Stylophora pistillata</name>
    <name type="common">Smooth cauliflower coral</name>
    <dbReference type="NCBI Taxonomy" id="50429"/>
    <lineage>
        <taxon>Eukaryota</taxon>
        <taxon>Metazoa</taxon>
        <taxon>Cnidaria</taxon>
        <taxon>Anthozoa</taxon>
        <taxon>Hexacorallia</taxon>
        <taxon>Scleractinia</taxon>
        <taxon>Astrocoeniina</taxon>
        <taxon>Pocilloporidae</taxon>
        <taxon>Stylophora</taxon>
    </lineage>
</organism>
<dbReference type="SUPFAM" id="SSF46785">
    <property type="entry name" value="Winged helix' DNA-binding domain"/>
    <property type="match status" value="1"/>
</dbReference>
<dbReference type="STRING" id="50429.A0A2B4SLN5"/>
<reference evidence="6" key="1">
    <citation type="journal article" date="2017" name="bioRxiv">
        <title>Comparative analysis of the genomes of Stylophora pistillata and Acropora digitifera provides evidence for extensive differences between species of corals.</title>
        <authorList>
            <person name="Voolstra C.R."/>
            <person name="Li Y."/>
            <person name="Liew Y.J."/>
            <person name="Baumgarten S."/>
            <person name="Zoccola D."/>
            <person name="Flot J.-F."/>
            <person name="Tambutte S."/>
            <person name="Allemand D."/>
            <person name="Aranda M."/>
        </authorList>
    </citation>
    <scope>NUCLEOTIDE SEQUENCE [LARGE SCALE GENOMIC DNA]</scope>
</reference>
<dbReference type="GO" id="GO:0005634">
    <property type="term" value="C:nucleus"/>
    <property type="evidence" value="ECO:0007669"/>
    <property type="project" value="UniProtKB-SubCell"/>
</dbReference>
<comment type="subcellular location">
    <subcellularLocation>
        <location evidence="3">Nucleus</location>
    </subcellularLocation>
</comment>
<keyword evidence="6" id="KW-1185">Reference proteome</keyword>
<dbReference type="InterPro" id="IPR000418">
    <property type="entry name" value="Ets_dom"/>
</dbReference>
<keyword evidence="3" id="KW-0539">Nucleus</keyword>
<dbReference type="PANTHER" id="PTHR11849:SF133">
    <property type="entry name" value="ETS DOMAIN-CONTAINING PROTEIN"/>
    <property type="match status" value="1"/>
</dbReference>
<accession>A0A2B4SLN5</accession>
<keyword evidence="2 3" id="KW-0238">DNA-binding</keyword>
<dbReference type="PROSITE" id="PS00345">
    <property type="entry name" value="ETS_DOMAIN_1"/>
    <property type="match status" value="1"/>
</dbReference>
<sequence length="268" mass="30941">MVMSTMERENHDQTMEKQLKAFTEERLNQADLQKSELMTSVAKEPRYKNIVHLWEFLLELLASDSCKGIICWSRKDHREFKLNNPDEVAKRWGRLKGKTGMNYEKLSRALRYYYQQGIIKKVRGQRLVYKFHKLPYRYEPGVTRSPHQLKKINTSIDQEQYQAPSPQKITVPSPVPSAFLPPSPSSPINPVITPLRKDWSWPAVPVPARPMLWYPGSSLLKPPAVFIGRSRVVVPYVDPLTSIPLGFKPIQPTLYNTSIPVSVIQRTM</sequence>